<dbReference type="RefSeq" id="WP_187553316.1">
    <property type="nucleotide sequence ID" value="NZ_BMZL01000001.1"/>
</dbReference>
<name>A0A7G9SSH6_9GAMM</name>
<accession>A0A7G9SSH6</accession>
<dbReference type="PROSITE" id="PS51257">
    <property type="entry name" value="PROKAR_LIPOPROTEIN"/>
    <property type="match status" value="1"/>
</dbReference>
<keyword evidence="3" id="KW-1185">Reference proteome</keyword>
<dbReference type="Proteomes" id="UP000515804">
    <property type="component" value="Chromosome"/>
</dbReference>
<evidence type="ECO:0000313" key="2">
    <source>
        <dbReference type="EMBL" id="QNN70801.1"/>
    </source>
</evidence>
<protein>
    <recommendedName>
        <fullName evidence="4">CopL family metal-binding regulatory protein</fullName>
    </recommendedName>
</protein>
<proteinExistence type="predicted"/>
<keyword evidence="1" id="KW-0732">Signal</keyword>
<evidence type="ECO:0000313" key="3">
    <source>
        <dbReference type="Proteomes" id="UP000515804"/>
    </source>
</evidence>
<dbReference type="EMBL" id="CP060719">
    <property type="protein sequence ID" value="QNN70801.1"/>
    <property type="molecule type" value="Genomic_DNA"/>
</dbReference>
<feature type="signal peptide" evidence="1">
    <location>
        <begin position="1"/>
        <end position="30"/>
    </location>
</feature>
<dbReference type="KEGG" id="tcn:H9L16_04190"/>
<organism evidence="2 3">
    <name type="scientific">Thermomonas carbonis</name>
    <dbReference type="NCBI Taxonomy" id="1463158"/>
    <lineage>
        <taxon>Bacteria</taxon>
        <taxon>Pseudomonadati</taxon>
        <taxon>Pseudomonadota</taxon>
        <taxon>Gammaproteobacteria</taxon>
        <taxon>Lysobacterales</taxon>
        <taxon>Lysobacteraceae</taxon>
        <taxon>Thermomonas</taxon>
    </lineage>
</organism>
<reference evidence="2 3" key="1">
    <citation type="submission" date="2020-08" db="EMBL/GenBank/DDBJ databases">
        <title>Genome sequence of Thermomonas carbonis KCTC 42013T.</title>
        <authorList>
            <person name="Hyun D.-W."/>
            <person name="Bae J.-W."/>
        </authorList>
    </citation>
    <scope>NUCLEOTIDE SEQUENCE [LARGE SCALE GENOMIC DNA]</scope>
    <source>
        <strain evidence="2 3">KCTC 42013</strain>
    </source>
</reference>
<gene>
    <name evidence="2" type="ORF">H9L16_04190</name>
</gene>
<sequence>MSRRTSLLACLRMVLLAMLMLGTCLQPVLAAACDVEDVRIVFDHDADAASTADDAGDCCANPACGDCCLHATAQLPATQLLMTGLRPGNCSTPTCLDFASSDESVDQRPPITN</sequence>
<dbReference type="AlphaFoldDB" id="A0A7G9SSH6"/>
<feature type="chain" id="PRO_5028888802" description="CopL family metal-binding regulatory protein" evidence="1">
    <location>
        <begin position="31"/>
        <end position="113"/>
    </location>
</feature>
<evidence type="ECO:0008006" key="4">
    <source>
        <dbReference type="Google" id="ProtNLM"/>
    </source>
</evidence>
<evidence type="ECO:0000256" key="1">
    <source>
        <dbReference type="SAM" id="SignalP"/>
    </source>
</evidence>